<protein>
    <recommendedName>
        <fullName evidence="2">VOC domain-containing protein</fullName>
    </recommendedName>
</protein>
<sequence>MSTNRFKRIDHVEIVIPSDEFDETIDFFSDVFGFKIKSRQGGPPDSQLREIVYMKLGGSVIELMSVENPDGISQSAFQTGYRMIAIEVDDMDGTMDYLEGKGIEITWGPKTIGESVRAEINTPGGLPIELREWW</sequence>
<gene>
    <name evidence="3" type="ORF">AKJ42_03355</name>
</gene>
<dbReference type="Proteomes" id="UP000070520">
    <property type="component" value="Unassembled WGS sequence"/>
</dbReference>
<dbReference type="PANTHER" id="PTHR43048">
    <property type="entry name" value="METHYLMALONYL-COA EPIMERASE"/>
    <property type="match status" value="1"/>
</dbReference>
<evidence type="ECO:0000313" key="4">
    <source>
        <dbReference type="Proteomes" id="UP000070520"/>
    </source>
</evidence>
<dbReference type="InterPro" id="IPR051785">
    <property type="entry name" value="MMCE/EMCE_epimerase"/>
</dbReference>
<reference evidence="3 4" key="1">
    <citation type="journal article" date="2016" name="Sci. Rep.">
        <title>Metabolic traits of an uncultured archaeal lineage -MSBL1- from brine pools of the Red Sea.</title>
        <authorList>
            <person name="Mwirichia R."/>
            <person name="Alam I."/>
            <person name="Rashid M."/>
            <person name="Vinu M."/>
            <person name="Ba-Alawi W."/>
            <person name="Anthony Kamau A."/>
            <person name="Kamanda Ngugi D."/>
            <person name="Goker M."/>
            <person name="Klenk H.P."/>
            <person name="Bajic V."/>
            <person name="Stingl U."/>
        </authorList>
    </citation>
    <scope>NUCLEOTIDE SEQUENCE [LARGE SCALE GENOMIC DNA]</scope>
    <source>
        <strain evidence="3">SCGC-AAA261C02</strain>
    </source>
</reference>
<evidence type="ECO:0000313" key="3">
    <source>
        <dbReference type="EMBL" id="KXA99345.1"/>
    </source>
</evidence>
<dbReference type="Gene3D" id="3.10.180.10">
    <property type="entry name" value="2,3-Dihydroxybiphenyl 1,2-Dioxygenase, domain 1"/>
    <property type="match status" value="1"/>
</dbReference>
<feature type="domain" description="VOC" evidence="2">
    <location>
        <begin position="8"/>
        <end position="133"/>
    </location>
</feature>
<dbReference type="GO" id="GO:0046491">
    <property type="term" value="P:L-methylmalonyl-CoA metabolic process"/>
    <property type="evidence" value="ECO:0007669"/>
    <property type="project" value="TreeGrafter"/>
</dbReference>
<dbReference type="GO" id="GO:0046872">
    <property type="term" value="F:metal ion binding"/>
    <property type="evidence" value="ECO:0007669"/>
    <property type="project" value="UniProtKB-KW"/>
</dbReference>
<dbReference type="SUPFAM" id="SSF54593">
    <property type="entry name" value="Glyoxalase/Bleomycin resistance protein/Dihydroxybiphenyl dioxygenase"/>
    <property type="match status" value="1"/>
</dbReference>
<dbReference type="AlphaFoldDB" id="A0A133UYT6"/>
<name>A0A133UYT6_9EURY</name>
<comment type="caution">
    <text evidence="3">The sequence shown here is derived from an EMBL/GenBank/DDBJ whole genome shotgun (WGS) entry which is preliminary data.</text>
</comment>
<dbReference type="GO" id="GO:0004493">
    <property type="term" value="F:methylmalonyl-CoA epimerase activity"/>
    <property type="evidence" value="ECO:0007669"/>
    <property type="project" value="TreeGrafter"/>
</dbReference>
<accession>A0A133UYT6</accession>
<dbReference type="InterPro" id="IPR029068">
    <property type="entry name" value="Glyas_Bleomycin-R_OHBP_Dase"/>
</dbReference>
<dbReference type="PANTHER" id="PTHR43048:SF3">
    <property type="entry name" value="METHYLMALONYL-COA EPIMERASE, MITOCHONDRIAL"/>
    <property type="match status" value="1"/>
</dbReference>
<dbReference type="EMBL" id="LHXW01000050">
    <property type="protein sequence ID" value="KXA99345.1"/>
    <property type="molecule type" value="Genomic_DNA"/>
</dbReference>
<evidence type="ECO:0000259" key="2">
    <source>
        <dbReference type="PROSITE" id="PS51819"/>
    </source>
</evidence>
<evidence type="ECO:0000256" key="1">
    <source>
        <dbReference type="ARBA" id="ARBA00022723"/>
    </source>
</evidence>
<dbReference type="Pfam" id="PF00903">
    <property type="entry name" value="Glyoxalase"/>
    <property type="match status" value="1"/>
</dbReference>
<organism evidence="3 4">
    <name type="scientific">candidate division MSBL1 archaeon SCGC-AAA261C02</name>
    <dbReference type="NCBI Taxonomy" id="1698272"/>
    <lineage>
        <taxon>Archaea</taxon>
        <taxon>Methanobacteriati</taxon>
        <taxon>Methanobacteriota</taxon>
        <taxon>candidate division MSBL1</taxon>
    </lineage>
</organism>
<dbReference type="InterPro" id="IPR004360">
    <property type="entry name" value="Glyas_Fos-R_dOase_dom"/>
</dbReference>
<dbReference type="InterPro" id="IPR037523">
    <property type="entry name" value="VOC_core"/>
</dbReference>
<proteinExistence type="predicted"/>
<keyword evidence="1" id="KW-0479">Metal-binding</keyword>
<keyword evidence="4" id="KW-1185">Reference proteome</keyword>
<dbReference type="PROSITE" id="PS51819">
    <property type="entry name" value="VOC"/>
    <property type="match status" value="1"/>
</dbReference>